<keyword evidence="11" id="KW-0443">Lipid metabolism</keyword>
<keyword evidence="9 24" id="KW-1133">Transmembrane helix</keyword>
<keyword evidence="14" id="KW-0325">Glycoprotein</keyword>
<evidence type="ECO:0000256" key="13">
    <source>
        <dbReference type="ARBA" id="ARBA00023157"/>
    </source>
</evidence>
<evidence type="ECO:0000256" key="10">
    <source>
        <dbReference type="ARBA" id="ARBA00023034"/>
    </source>
</evidence>
<evidence type="ECO:0000256" key="4">
    <source>
        <dbReference type="ARBA" id="ARBA00011738"/>
    </source>
</evidence>
<dbReference type="Ensembl" id="ENSCSET00000014112.1">
    <property type="protein sequence ID" value="ENSCSEP00000013948.1"/>
    <property type="gene ID" value="ENSCSEG00000008972.1"/>
</dbReference>
<protein>
    <recommendedName>
        <fullName evidence="24">Fucosyltransferase</fullName>
        <ecNumber evidence="24">2.4.1.-</ecNumber>
    </recommendedName>
</protein>
<dbReference type="InterPro" id="IPR055270">
    <property type="entry name" value="Glyco_tran_10_C"/>
</dbReference>
<evidence type="ECO:0000256" key="2">
    <source>
        <dbReference type="ARBA" id="ARBA00004934"/>
    </source>
</evidence>
<reference evidence="27" key="2">
    <citation type="submission" date="2025-08" db="UniProtKB">
        <authorList>
            <consortium name="Ensembl"/>
        </authorList>
    </citation>
    <scope>IDENTIFICATION</scope>
</reference>
<dbReference type="GO" id="GO:0032580">
    <property type="term" value="C:Golgi cisterna membrane"/>
    <property type="evidence" value="ECO:0007669"/>
    <property type="project" value="UniProtKB-SubCell"/>
</dbReference>
<dbReference type="PANTHER" id="PTHR11929">
    <property type="entry name" value="ALPHA- 1,3 -FUCOSYLTRANSFERASE"/>
    <property type="match status" value="1"/>
</dbReference>
<keyword evidence="12 24" id="KW-0472">Membrane</keyword>
<evidence type="ECO:0000256" key="15">
    <source>
        <dbReference type="ARBA" id="ARBA00029329"/>
    </source>
</evidence>
<comment type="catalytic activity">
    <reaction evidence="15">
        <text>a beta-D-galactosyl-(1-&gt;4)-N-acetyl-beta-D-glucosaminyl derivative + GDP-beta-L-fucose = a beta-D-galactosyl-(1-&gt;4)-[alpha-L-fucosyl-(1-&gt;3)]-N-acetyl-beta-D-glucosaminyl derivative + GDP + H(+)</text>
        <dbReference type="Rhea" id="RHEA:14257"/>
        <dbReference type="ChEBI" id="CHEBI:15378"/>
        <dbReference type="ChEBI" id="CHEBI:57273"/>
        <dbReference type="ChEBI" id="CHEBI:58189"/>
        <dbReference type="ChEBI" id="CHEBI:133507"/>
        <dbReference type="ChEBI" id="CHEBI:137941"/>
        <dbReference type="EC" id="2.4.1.152"/>
    </reaction>
    <physiologicalReaction direction="left-to-right" evidence="15">
        <dbReference type="Rhea" id="RHEA:14258"/>
    </physiologicalReaction>
</comment>
<evidence type="ECO:0000256" key="11">
    <source>
        <dbReference type="ARBA" id="ARBA00023098"/>
    </source>
</evidence>
<comment type="pathway">
    <text evidence="1">Protein modification; protein glycosylation.</text>
</comment>
<evidence type="ECO:0000256" key="19">
    <source>
        <dbReference type="ARBA" id="ARBA00036481"/>
    </source>
</evidence>
<dbReference type="GeneID" id="103394630"/>
<dbReference type="Proteomes" id="UP000265120">
    <property type="component" value="Chromosome 18"/>
</dbReference>
<keyword evidence="5 24" id="KW-0328">Glycosyltransferase</keyword>
<comment type="catalytic activity">
    <reaction evidence="23">
        <text>an alpha-L-Fuc-(1-&gt;2)-beta-D-Gal-(1-&gt;4)-beta-D-GlcNAc derivative + GDP-beta-L-fucose = an alpha-L-Fuc-(1-&gt;2)-beta-D-Gal-(1-&gt;4)-[alpha-L-Fuc-(1-&gt;3)]-beta-D-GlcNAc derivative + GDP + H(+)</text>
        <dbReference type="Rhea" id="RHEA:77191"/>
        <dbReference type="ChEBI" id="CHEBI:15378"/>
        <dbReference type="ChEBI" id="CHEBI:57273"/>
        <dbReference type="ChEBI" id="CHEBI:58189"/>
        <dbReference type="ChEBI" id="CHEBI:133510"/>
        <dbReference type="ChEBI" id="CHEBI:195560"/>
    </reaction>
    <physiologicalReaction direction="left-to-right" evidence="23">
        <dbReference type="Rhea" id="RHEA:77192"/>
    </physiologicalReaction>
</comment>
<evidence type="ECO:0000256" key="23">
    <source>
        <dbReference type="ARBA" id="ARBA00043838"/>
    </source>
</evidence>
<dbReference type="OMA" id="YPETHIC"/>
<dbReference type="Pfam" id="PF00852">
    <property type="entry name" value="Glyco_transf_10"/>
    <property type="match status" value="1"/>
</dbReference>
<evidence type="ECO:0000256" key="12">
    <source>
        <dbReference type="ARBA" id="ARBA00023136"/>
    </source>
</evidence>
<dbReference type="STRING" id="244447.ENSCSEP00000013948"/>
<dbReference type="Pfam" id="PF17039">
    <property type="entry name" value="Glyco_tran_10_N"/>
    <property type="match status" value="1"/>
</dbReference>
<dbReference type="GO" id="GO:0017083">
    <property type="term" value="F:4-galactosyl-N-acetylglucosaminide 3-alpha-L-fucosyltransferase activity"/>
    <property type="evidence" value="ECO:0007669"/>
    <property type="project" value="UniProtKB-EC"/>
</dbReference>
<comment type="subunit">
    <text evidence="4">Homodimer.</text>
</comment>
<keyword evidence="7 24" id="KW-0812">Transmembrane</keyword>
<dbReference type="InterPro" id="IPR031481">
    <property type="entry name" value="Glyco_tran_10_N"/>
</dbReference>
<evidence type="ECO:0000256" key="5">
    <source>
        <dbReference type="ARBA" id="ARBA00022676"/>
    </source>
</evidence>
<evidence type="ECO:0000256" key="1">
    <source>
        <dbReference type="ARBA" id="ARBA00004922"/>
    </source>
</evidence>
<dbReference type="UniPathway" id="UPA00378"/>
<comment type="catalytic activity">
    <reaction evidence="16">
        <text>alpha-D-galactosyl-(1-&gt;3)-beta-D-galactosyl-(1-&gt;4)-N-acetyl-beta-D-glucosaminyl-(1-&gt;3)-beta-D-galactosyl-(1-&gt;4)-beta-D-glucosyl-(1&lt;-&gt;1')-ceramide + GDP-beta-L-fucose = a neolactoside IV(3)-alpha-Gal,III(3)-alpha-Fuc-nLc4Cer + GDP + H(+)</text>
        <dbReference type="Rhea" id="RHEA:48380"/>
        <dbReference type="ChEBI" id="CHEBI:15378"/>
        <dbReference type="ChEBI" id="CHEBI:57273"/>
        <dbReference type="ChEBI" id="CHEBI:58189"/>
        <dbReference type="ChEBI" id="CHEBI:90380"/>
        <dbReference type="ChEBI" id="CHEBI:90381"/>
    </reaction>
    <physiologicalReaction direction="left-to-right" evidence="16">
        <dbReference type="Rhea" id="RHEA:48381"/>
    </physiologicalReaction>
</comment>
<reference evidence="27" key="3">
    <citation type="submission" date="2025-09" db="UniProtKB">
        <authorList>
            <consortium name="Ensembl"/>
        </authorList>
    </citation>
    <scope>IDENTIFICATION</scope>
</reference>
<dbReference type="RefSeq" id="XP_024921145.1">
    <property type="nucleotide sequence ID" value="XM_025065377.1"/>
</dbReference>
<accession>A0A3P8VF68</accession>
<keyword evidence="10 24" id="KW-0333">Golgi apparatus</keyword>
<reference evidence="27 28" key="1">
    <citation type="journal article" date="2014" name="Nat. Genet.">
        <title>Whole-genome sequence of a flatfish provides insights into ZW sex chromosome evolution and adaptation to a benthic lifestyle.</title>
        <authorList>
            <person name="Chen S."/>
            <person name="Zhang G."/>
            <person name="Shao C."/>
            <person name="Huang Q."/>
            <person name="Liu G."/>
            <person name="Zhang P."/>
            <person name="Song W."/>
            <person name="An N."/>
            <person name="Chalopin D."/>
            <person name="Volff J.N."/>
            <person name="Hong Y."/>
            <person name="Li Q."/>
            <person name="Sha Z."/>
            <person name="Zhou H."/>
            <person name="Xie M."/>
            <person name="Yu Q."/>
            <person name="Liu Y."/>
            <person name="Xiang H."/>
            <person name="Wang N."/>
            <person name="Wu K."/>
            <person name="Yang C."/>
            <person name="Zhou Q."/>
            <person name="Liao X."/>
            <person name="Yang L."/>
            <person name="Hu Q."/>
            <person name="Zhang J."/>
            <person name="Meng L."/>
            <person name="Jin L."/>
            <person name="Tian Y."/>
            <person name="Lian J."/>
            <person name="Yang J."/>
            <person name="Miao G."/>
            <person name="Liu S."/>
            <person name="Liang Z."/>
            <person name="Yan F."/>
            <person name="Li Y."/>
            <person name="Sun B."/>
            <person name="Zhang H."/>
            <person name="Zhang J."/>
            <person name="Zhu Y."/>
            <person name="Du M."/>
            <person name="Zhao Y."/>
            <person name="Schartl M."/>
            <person name="Tang Q."/>
            <person name="Wang J."/>
        </authorList>
    </citation>
    <scope>NUCLEOTIDE SEQUENCE</scope>
</reference>
<dbReference type="InParanoid" id="A0A3P8VF68"/>
<evidence type="ECO:0000256" key="21">
    <source>
        <dbReference type="ARBA" id="ARBA00037848"/>
    </source>
</evidence>
<evidence type="ECO:0000256" key="18">
    <source>
        <dbReference type="ARBA" id="ARBA00036295"/>
    </source>
</evidence>
<evidence type="ECO:0000256" key="14">
    <source>
        <dbReference type="ARBA" id="ARBA00023180"/>
    </source>
</evidence>
<dbReference type="InterPro" id="IPR001503">
    <property type="entry name" value="Glyco_trans_10"/>
</dbReference>
<proteinExistence type="inferred from homology"/>
<evidence type="ECO:0000256" key="17">
    <source>
        <dbReference type="ARBA" id="ARBA00036234"/>
    </source>
</evidence>
<evidence type="ECO:0000256" key="24">
    <source>
        <dbReference type="RuleBase" id="RU003832"/>
    </source>
</evidence>
<comment type="catalytic activity">
    <reaction evidence="19">
        <text>an N-acetyl-alpha-neuraminyl-(2-&gt;3)-beta-D-galactosyl-(1-&gt;4)-N-acetyl-beta-D-glucosaminyl derivative + GDP-beta-L-fucose = an alpha-Neu5Ac-(2-&gt;3)-beta-D-Gal-(1-&gt;4)-[alpha-L-Fuc-(1-&gt;3)]-beta-D-GlcNAc derivative + GDP + H(+)</text>
        <dbReference type="Rhea" id="RHEA:56076"/>
        <dbReference type="ChEBI" id="CHEBI:15378"/>
        <dbReference type="ChEBI" id="CHEBI:57273"/>
        <dbReference type="ChEBI" id="CHEBI:58189"/>
        <dbReference type="ChEBI" id="CHEBI:136545"/>
        <dbReference type="ChEBI" id="CHEBI:139509"/>
    </reaction>
    <physiologicalReaction direction="left-to-right" evidence="19">
        <dbReference type="Rhea" id="RHEA:56077"/>
    </physiologicalReaction>
</comment>
<dbReference type="AlphaFoldDB" id="A0A3P8VF68"/>
<dbReference type="SUPFAM" id="SSF53756">
    <property type="entry name" value="UDP-Glycosyltransferase/glycogen phosphorylase"/>
    <property type="match status" value="1"/>
</dbReference>
<dbReference type="FunCoup" id="A0A3P8VF68">
    <property type="interactions" value="73"/>
</dbReference>
<dbReference type="GO" id="GO:0006629">
    <property type="term" value="P:lipid metabolic process"/>
    <property type="evidence" value="ECO:0007669"/>
    <property type="project" value="UniProtKB-KW"/>
</dbReference>
<evidence type="ECO:0000256" key="8">
    <source>
        <dbReference type="ARBA" id="ARBA00022968"/>
    </source>
</evidence>
<evidence type="ECO:0000256" key="7">
    <source>
        <dbReference type="ARBA" id="ARBA00022692"/>
    </source>
</evidence>
<keyword evidence="6 24" id="KW-0808">Transferase</keyword>
<comment type="catalytic activity">
    <reaction evidence="17">
        <text>an alpha-Neu5Ac-(2-&gt;3)-beta-D-Gal-(1-&gt;4)-beta-D-GlcNAc-(1-&gt;3)-beta-D-Gal-(1-&gt;4)-beta-D-GlcNAc derivative + GDP-beta-L-fucose = an alpha-Neu5Ac-(2-&gt;3)-beta-D-Gal-(1-&gt;4)-beta-D-GlcNAc-(1-&gt;3)-beta-D-Gal-(1-&gt;4)-[alpha-L-Fuc-(1-&gt;3)]-beta-D-GlcNAc derivative + GDP + H(+)</text>
        <dbReference type="Rhea" id="RHEA:68044"/>
        <dbReference type="ChEBI" id="CHEBI:15378"/>
        <dbReference type="ChEBI" id="CHEBI:57273"/>
        <dbReference type="ChEBI" id="CHEBI:58189"/>
        <dbReference type="ChEBI" id="CHEBI:145343"/>
        <dbReference type="ChEBI" id="CHEBI:176900"/>
    </reaction>
    <physiologicalReaction direction="left-to-right" evidence="17">
        <dbReference type="Rhea" id="RHEA:68045"/>
    </physiologicalReaction>
</comment>
<feature type="domain" description="Fucosyltransferase C-terminal" evidence="25">
    <location>
        <begin position="176"/>
        <end position="358"/>
    </location>
</feature>
<dbReference type="PANTHER" id="PTHR11929:SF10">
    <property type="entry name" value="4-GALACTOSYL-N-ACETYLGLUCOSAMINIDE 3-ALPHA-L-FUCOSYLTRANSFERASE 9"/>
    <property type="match status" value="1"/>
</dbReference>
<dbReference type="Gene3D" id="3.40.50.11660">
    <property type="entry name" value="Glycosyl transferase family 10, C-terminal domain"/>
    <property type="match status" value="1"/>
</dbReference>
<feature type="transmembrane region" description="Helical" evidence="24">
    <location>
        <begin position="9"/>
        <end position="30"/>
    </location>
</feature>
<evidence type="ECO:0000313" key="27">
    <source>
        <dbReference type="Ensembl" id="ENSCSEP00000013948.1"/>
    </source>
</evidence>
<dbReference type="PROSITE" id="PS51257">
    <property type="entry name" value="PROKAR_LIPOPROTEIN"/>
    <property type="match status" value="1"/>
</dbReference>
<keyword evidence="13" id="KW-1015">Disulfide bond</keyword>
<comment type="similarity">
    <text evidence="3 24">Belongs to the glycosyltransferase 10 family.</text>
</comment>
<comment type="catalytic activity">
    <reaction evidence="22">
        <text>beta-D-Gal-(1-&gt;4)-beta-D-GlcNAc-(1-&gt;3)-beta-D-Gal-(1-&gt;4)-D-Glc + GDP-beta-L-fucose = beta-D-Gal-(1-&gt;4)-[alpha-L-Fuc-(1-&gt;3)]-beta-D-GlcNAc-(1-&gt;3)-beta-D-Gal-(1-&gt;4)-D-Glc + GDP + H(+)</text>
        <dbReference type="Rhea" id="RHEA:77187"/>
        <dbReference type="ChEBI" id="CHEBI:15378"/>
        <dbReference type="ChEBI" id="CHEBI:57273"/>
        <dbReference type="ChEBI" id="CHEBI:58189"/>
        <dbReference type="ChEBI" id="CHEBI:60239"/>
        <dbReference type="ChEBI" id="CHEBI:61352"/>
    </reaction>
    <physiologicalReaction direction="left-to-right" evidence="22">
        <dbReference type="Rhea" id="RHEA:77188"/>
    </physiologicalReaction>
</comment>
<evidence type="ECO:0000256" key="16">
    <source>
        <dbReference type="ARBA" id="ARBA00036053"/>
    </source>
</evidence>
<evidence type="ECO:0000256" key="6">
    <source>
        <dbReference type="ARBA" id="ARBA00022679"/>
    </source>
</evidence>
<comment type="subcellular location">
    <subcellularLocation>
        <location evidence="24">Golgi apparatus</location>
        <location evidence="24">Golgi stack membrane</location>
        <topology evidence="24">Single-pass type II membrane protein</topology>
    </subcellularLocation>
    <subcellularLocation>
        <location evidence="21">Golgi apparatus</location>
        <location evidence="21">trans-Golgi network membrane</location>
        <topology evidence="21">Single-pass type II membrane protein</topology>
    </subcellularLocation>
</comment>
<evidence type="ECO:0000256" key="3">
    <source>
        <dbReference type="ARBA" id="ARBA00008919"/>
    </source>
</evidence>
<keyword evidence="8" id="KW-0735">Signal-anchor</keyword>
<dbReference type="GeneTree" id="ENSGT00940000164360"/>
<evidence type="ECO:0000313" key="28">
    <source>
        <dbReference type="Proteomes" id="UP000265120"/>
    </source>
</evidence>
<evidence type="ECO:0000259" key="26">
    <source>
        <dbReference type="Pfam" id="PF17039"/>
    </source>
</evidence>
<dbReference type="InterPro" id="IPR038577">
    <property type="entry name" value="GT10-like_C_sf"/>
</dbReference>
<keyword evidence="28" id="KW-1185">Reference proteome</keyword>
<feature type="domain" description="Fucosyltransferase N-terminal" evidence="26">
    <location>
        <begin position="56"/>
        <end position="158"/>
    </location>
</feature>
<organism evidence="27 28">
    <name type="scientific">Cynoglossus semilaevis</name>
    <name type="common">Tongue sole</name>
    <dbReference type="NCBI Taxonomy" id="244447"/>
    <lineage>
        <taxon>Eukaryota</taxon>
        <taxon>Metazoa</taxon>
        <taxon>Chordata</taxon>
        <taxon>Craniata</taxon>
        <taxon>Vertebrata</taxon>
        <taxon>Euteleostomi</taxon>
        <taxon>Actinopterygii</taxon>
        <taxon>Neopterygii</taxon>
        <taxon>Teleostei</taxon>
        <taxon>Neoteleostei</taxon>
        <taxon>Acanthomorphata</taxon>
        <taxon>Carangaria</taxon>
        <taxon>Pleuronectiformes</taxon>
        <taxon>Pleuronectoidei</taxon>
        <taxon>Cynoglossidae</taxon>
        <taxon>Cynoglossinae</taxon>
        <taxon>Cynoglossus</taxon>
    </lineage>
</organism>
<evidence type="ECO:0000256" key="9">
    <source>
        <dbReference type="ARBA" id="ARBA00022989"/>
    </source>
</evidence>
<comment type="catalytic activity">
    <reaction evidence="20">
        <text>a neolactoside nLc4Cer + GDP-beta-L-fucose = a neolactoside III(3)-alpha-Fuc-nLc4Cer + GDP + H(+)</text>
        <dbReference type="Rhea" id="RHEA:48376"/>
        <dbReference type="ChEBI" id="CHEBI:15378"/>
        <dbReference type="ChEBI" id="CHEBI:57273"/>
        <dbReference type="ChEBI" id="CHEBI:58189"/>
        <dbReference type="ChEBI" id="CHEBI:90376"/>
        <dbReference type="ChEBI" id="CHEBI:90379"/>
    </reaction>
    <physiologicalReaction direction="left-to-right" evidence="20">
        <dbReference type="Rhea" id="RHEA:48377"/>
    </physiologicalReaction>
</comment>
<dbReference type="FunFam" id="3.40.50.11660:FF:000001">
    <property type="entry name" value="alpha-(1,3)-fucosyltransferase 9"/>
    <property type="match status" value="1"/>
</dbReference>
<evidence type="ECO:0000256" key="20">
    <source>
        <dbReference type="ARBA" id="ARBA00036757"/>
    </source>
</evidence>
<comment type="catalytic activity">
    <reaction evidence="18">
        <text>alpha-N-glycoloylneuraminosyl-(2-&gt;3)-beta-D-galactosyl-(1-&gt;4)-N-acetyl-beta-D-glucosaminyl-(1-&gt;3)-beta-D-galactosyl-(1-&gt;4)-N-acetyl-beta-D-glucosaminyl-(1-&gt;3)-beta-D-galactosyl-(1-&gt;4)-beta-D-glucosyl-(1&lt;-&gt;1')-ceramide + GDP-beta-L-fucose = alpha-N-glycoloylneuraminosyl-(2-&gt;3)-beta-D-galactosyl-(1-&gt;4)-N-acetyl-beta-D-glucosaminyl-(1-&gt;3)-beta-D-galactosyl-(1-&gt;4)-[alpha-L-fucosyl-(1-&gt;3)]-N-acetyl-beta-D-glucosaminyl-(1-&gt;3)-beta-D-galactosyl-(1-&gt;4)-beta-D-glucosyl-(1&lt;-&gt;1')-ceramide + GDP + H(+)</text>
        <dbReference type="Rhea" id="RHEA:48388"/>
        <dbReference type="ChEBI" id="CHEBI:15378"/>
        <dbReference type="ChEBI" id="CHEBI:57273"/>
        <dbReference type="ChEBI" id="CHEBI:58189"/>
        <dbReference type="ChEBI" id="CHEBI:90383"/>
        <dbReference type="ChEBI" id="CHEBI:90384"/>
    </reaction>
    <physiologicalReaction direction="left-to-right" evidence="18">
        <dbReference type="Rhea" id="RHEA:48389"/>
    </physiologicalReaction>
</comment>
<evidence type="ECO:0000256" key="22">
    <source>
        <dbReference type="ARBA" id="ARBA00043828"/>
    </source>
</evidence>
<comment type="pathway">
    <text evidence="2">Glycolipid biosynthesis.</text>
</comment>
<sequence length="366" mass="42647">MAPGSTKMCYIAVIAFGFACYFCLSVLYIYPETHICPSTLTQDRKQTPAVKESVRPIVLLWFWPLKLKFDFNICASYFNIDSCILTDNRSLYSEAEGVIFFHKNIDAHLNNMPVETRPTFQKWIWLNEESPRNTIKKPLLENIFNLTISYRGDADIVWRDEVTIRKDGEKDDFILPKKDKLVCWIVSNRVAFTGTGTRERYFNQLSQHIEVNLFGRAHTAKGLSFEDYYPTIAGCKFYLSFENSLFKDYMTEKVNGPMAAGTVPIVLGPPRENYERYLPSNSFIHVNDFPDAKSMAEHLKRLDNDIDAYLAYFDWRKYYTVLPHLLTVPKQFIHPICLGCDHIARDDEYHVVNDLHEWYFTKDLGL</sequence>
<dbReference type="EC" id="2.4.1.-" evidence="24"/>
<name>A0A3P8VF68_CYNSE</name>
<evidence type="ECO:0000259" key="25">
    <source>
        <dbReference type="Pfam" id="PF00852"/>
    </source>
</evidence>